<dbReference type="Pfam" id="PF13412">
    <property type="entry name" value="HTH_24"/>
    <property type="match status" value="1"/>
</dbReference>
<evidence type="ECO:0000313" key="1">
    <source>
        <dbReference type="EMBL" id="NJP32033.1"/>
    </source>
</evidence>
<sequence>MLTDAGVALIPRGADRVELSYADARVTLTVVASPTPLSPRDIAALVSRHPEPCLIIVPAATPAVQEAVEAAGWSWLAESGQAITGVLRIGGERIALQPQAEAAKRSAKRGPVPWGTFTLVRRMVQRPYTTQQELAALVGVSQPRVSQALRTLADQDVVQRTSSGWTVRKLDEAIRWWLENYPGPGGISTYWYGLASAVEQARTVVEMVAAGDSHGVAVSGDVAADIIAPWRAPTRAILYATTGVNLADTGFIPSGVEEATLEFTVPRDPGLWQPSGMAVPATPNLPLADPLQILWDVRRSPGSDSEEAAQRVWDVLRRDHRDRGYAA</sequence>
<comment type="caution">
    <text evidence="1">The sequence shown here is derived from an EMBL/GenBank/DDBJ whole genome shotgun (WGS) entry which is preliminary data.</text>
</comment>
<protein>
    <submittedName>
        <fullName evidence="1">Helix-turn-helix domain-containing protein</fullName>
    </submittedName>
</protein>
<dbReference type="Proteomes" id="UP000783871">
    <property type="component" value="Unassembled WGS sequence"/>
</dbReference>
<dbReference type="InterPro" id="IPR036390">
    <property type="entry name" value="WH_DNA-bd_sf"/>
</dbReference>
<gene>
    <name evidence="1" type="ORF">HCJ94_08590</name>
</gene>
<organism evidence="1 2">
    <name type="scientific">Micromonospora thermarum</name>
    <dbReference type="NCBI Taxonomy" id="2720024"/>
    <lineage>
        <taxon>Bacteria</taxon>
        <taxon>Bacillati</taxon>
        <taxon>Actinomycetota</taxon>
        <taxon>Actinomycetes</taxon>
        <taxon>Micromonosporales</taxon>
        <taxon>Micromonosporaceae</taxon>
        <taxon>Micromonospora</taxon>
    </lineage>
</organism>
<dbReference type="EMBL" id="JAATEO010000007">
    <property type="protein sequence ID" value="NJP32033.1"/>
    <property type="molecule type" value="Genomic_DNA"/>
</dbReference>
<proteinExistence type="predicted"/>
<dbReference type="InterPro" id="IPR036388">
    <property type="entry name" value="WH-like_DNA-bd_sf"/>
</dbReference>
<dbReference type="RefSeq" id="WP_168000436.1">
    <property type="nucleotide sequence ID" value="NZ_JAATEO010000007.1"/>
</dbReference>
<evidence type="ECO:0000313" key="2">
    <source>
        <dbReference type="Proteomes" id="UP000783871"/>
    </source>
</evidence>
<accession>A0ABX0Z7J7</accession>
<reference evidence="1 2" key="1">
    <citation type="submission" date="2020-03" db="EMBL/GenBank/DDBJ databases">
        <title>WGS of actinomycetes isolated from Thailand.</title>
        <authorList>
            <person name="Thawai C."/>
        </authorList>
    </citation>
    <scope>NUCLEOTIDE SEQUENCE [LARGE SCALE GENOMIC DNA]</scope>
    <source>
        <strain evidence="1 2">HSS6-12</strain>
    </source>
</reference>
<keyword evidence="2" id="KW-1185">Reference proteome</keyword>
<dbReference type="SUPFAM" id="SSF46785">
    <property type="entry name" value="Winged helix' DNA-binding domain"/>
    <property type="match status" value="1"/>
</dbReference>
<name>A0ABX0Z7J7_9ACTN</name>
<dbReference type="Gene3D" id="1.10.10.10">
    <property type="entry name" value="Winged helix-like DNA-binding domain superfamily/Winged helix DNA-binding domain"/>
    <property type="match status" value="1"/>
</dbReference>